<evidence type="ECO:0000313" key="1">
    <source>
        <dbReference type="EMBL" id="VWQ33900.1"/>
    </source>
</evidence>
<dbReference type="Proteomes" id="UP000494246">
    <property type="component" value="Unassembled WGS sequence"/>
</dbReference>
<evidence type="ECO:0000313" key="2">
    <source>
        <dbReference type="Proteomes" id="UP000494246"/>
    </source>
</evidence>
<gene>
    <name evidence="1" type="ORF">BIFLH23_00569</name>
</gene>
<organism evidence="1 2">
    <name type="scientific">Bifidobacterium longum subsp. infantis</name>
    <dbReference type="NCBI Taxonomy" id="1682"/>
    <lineage>
        <taxon>Bacteria</taxon>
        <taxon>Bacillati</taxon>
        <taxon>Actinomycetota</taxon>
        <taxon>Actinomycetes</taxon>
        <taxon>Bifidobacteriales</taxon>
        <taxon>Bifidobacteriaceae</taxon>
        <taxon>Bifidobacterium</taxon>
    </lineage>
</organism>
<reference evidence="1 2" key="1">
    <citation type="submission" date="2019-10" db="EMBL/GenBank/DDBJ databases">
        <authorList>
            <consortium name="Melissa Lawson"/>
            <person name="O'neill I."/>
        </authorList>
    </citation>
    <scope>NUCLEOTIDE SEQUENCE [LARGE SCALE GENOMIC DNA]</scope>
    <source>
        <strain evidence="1">LH_23</strain>
    </source>
</reference>
<protein>
    <submittedName>
        <fullName evidence="1">Uncharacterized protein</fullName>
    </submittedName>
</protein>
<accession>A0A8U0LD17</accession>
<feature type="non-terminal residue" evidence="1">
    <location>
        <position position="1"/>
    </location>
</feature>
<dbReference type="AlphaFoldDB" id="A0A8U0LD17"/>
<sequence>VNLVARSTSVPMAVLLALPQTGSPSQWPVPDLGGPFAGHDHGLAVQLAPALDVDRLVDGLRACVHVPIIGEVRVQPVAGLLGAPMPFDPSPDLVPQPRADARLAVF</sequence>
<proteinExistence type="predicted"/>
<name>A0A8U0LD17_BIFLI</name>
<dbReference type="EMBL" id="CABWKH010000002">
    <property type="protein sequence ID" value="VWQ33900.1"/>
    <property type="molecule type" value="Genomic_DNA"/>
</dbReference>
<comment type="caution">
    <text evidence="1">The sequence shown here is derived from an EMBL/GenBank/DDBJ whole genome shotgun (WGS) entry which is preliminary data.</text>
</comment>